<feature type="region of interest" description="Disordered" evidence="1">
    <location>
        <begin position="326"/>
        <end position="355"/>
    </location>
</feature>
<dbReference type="EMBL" id="CP015583">
    <property type="protein sequence ID" value="APT57133.1"/>
    <property type="molecule type" value="Genomic_DNA"/>
</dbReference>
<gene>
    <name evidence="3" type="ORF">RGI145_08530</name>
</gene>
<reference evidence="3 4" key="1">
    <citation type="submission" date="2016-05" db="EMBL/GenBank/DDBJ databases">
        <title>Complete Genome and Methylome Analysis of Psychrotrophic Bacterial Isolates from Antarctic Lake Untersee.</title>
        <authorList>
            <person name="Fomenkov A."/>
            <person name="Akimov V.N."/>
            <person name="Vasilyeva L.V."/>
            <person name="Andersen D."/>
            <person name="Vincze T."/>
            <person name="Roberts R.J."/>
        </authorList>
    </citation>
    <scope>NUCLEOTIDE SEQUENCE [LARGE SCALE GENOMIC DNA]</scope>
    <source>
        <strain evidence="3 4">U14-5</strain>
    </source>
</reference>
<dbReference type="AlphaFoldDB" id="A0A1L7AEF5"/>
<evidence type="ECO:0000259" key="2">
    <source>
        <dbReference type="Pfam" id="PF14238"/>
    </source>
</evidence>
<dbReference type="KEGG" id="rgi:RGI145_08530"/>
<organism evidence="3 4">
    <name type="scientific">Roseomonas gilardii</name>
    <dbReference type="NCBI Taxonomy" id="257708"/>
    <lineage>
        <taxon>Bacteria</taxon>
        <taxon>Pseudomonadati</taxon>
        <taxon>Pseudomonadota</taxon>
        <taxon>Alphaproteobacteria</taxon>
        <taxon>Acetobacterales</taxon>
        <taxon>Roseomonadaceae</taxon>
        <taxon>Roseomonas</taxon>
    </lineage>
</organism>
<sequence length="355" mass="38693">MRRRTLIGLGAAAAASIGAAVLLTPREAATPDPDDARLAFPGLAERLAGATRIELRHAGATMTLARRDPETWTLPEKDDYPVRSERIRELLVGLTELRLVERRTASPELFARLGVDDPEDKDSTAILVRVLDAAGVPIAQVIAGHRRVRTQGGVPESIYLRFPGQNQTWLAEGRLPVDTDPQLWIDRDIANLPRDRVLRVLVSRGEAPLELRRGDAPDSPLRVVVPAEATGLDENAVNDVAGAFEFLTFSDVLPEAKLQADPVGESRFTLTDNLGIAVRVGLNQGNVWIRLTATGDSEAVRLNSRWRGWAYQVGAWKEKALVPRIEDLRREAPTPPPPGQTEQPGVLPPAPPASP</sequence>
<evidence type="ECO:0000313" key="3">
    <source>
        <dbReference type="EMBL" id="APT57133.1"/>
    </source>
</evidence>
<protein>
    <recommendedName>
        <fullName evidence="2">DUF4340 domain-containing protein</fullName>
    </recommendedName>
</protein>
<feature type="compositionally biased region" description="Pro residues" evidence="1">
    <location>
        <begin position="346"/>
        <end position="355"/>
    </location>
</feature>
<evidence type="ECO:0000256" key="1">
    <source>
        <dbReference type="SAM" id="MobiDB-lite"/>
    </source>
</evidence>
<dbReference type="Proteomes" id="UP000185494">
    <property type="component" value="Chromosome 1"/>
</dbReference>
<dbReference type="InterPro" id="IPR025641">
    <property type="entry name" value="DUF4340"/>
</dbReference>
<dbReference type="eggNOG" id="ENOG5031SVN">
    <property type="taxonomic scope" value="Bacteria"/>
</dbReference>
<dbReference type="Pfam" id="PF14238">
    <property type="entry name" value="DUF4340"/>
    <property type="match status" value="1"/>
</dbReference>
<dbReference type="RefSeq" id="WP_075798028.1">
    <property type="nucleotide sequence ID" value="NZ_CP015583.1"/>
</dbReference>
<dbReference type="STRING" id="257708.RGI145_08530"/>
<evidence type="ECO:0000313" key="4">
    <source>
        <dbReference type="Proteomes" id="UP000185494"/>
    </source>
</evidence>
<feature type="domain" description="DUF4340" evidence="2">
    <location>
        <begin position="72"/>
        <end position="257"/>
    </location>
</feature>
<proteinExistence type="predicted"/>
<name>A0A1L7AEF5_9PROT</name>
<accession>A0A1L7AEF5</accession>